<keyword evidence="14" id="KW-1185">Reference proteome</keyword>
<dbReference type="GO" id="GO:0006890">
    <property type="term" value="P:retrograde vesicle-mediated transport, Golgi to endoplasmic reticulum"/>
    <property type="evidence" value="ECO:0007669"/>
    <property type="project" value="TreeGrafter"/>
</dbReference>
<keyword evidence="4 12" id="KW-0812">Transmembrane</keyword>
<feature type="compositionally biased region" description="Polar residues" evidence="11">
    <location>
        <begin position="168"/>
        <end position="191"/>
    </location>
</feature>
<evidence type="ECO:0000256" key="6">
    <source>
        <dbReference type="ARBA" id="ARBA00022892"/>
    </source>
</evidence>
<evidence type="ECO:0008006" key="15">
    <source>
        <dbReference type="Google" id="ProtNLM"/>
    </source>
</evidence>
<dbReference type="PANTHER" id="PTHR13050:SF7">
    <property type="entry name" value="VESICLE TRANSPORT PROTEIN USE1"/>
    <property type="match status" value="1"/>
</dbReference>
<feature type="coiled-coil region" evidence="10">
    <location>
        <begin position="76"/>
        <end position="103"/>
    </location>
</feature>
<keyword evidence="9 12" id="KW-0472">Membrane</keyword>
<evidence type="ECO:0000313" key="14">
    <source>
        <dbReference type="Proteomes" id="UP000800093"/>
    </source>
</evidence>
<sequence length="302" mass="33326">MATRATSPSKRPDLTQINLTRLLSRLEHIILSPEGSPTLRKSSYERARVGANIEHARTLLLNLEHSASTLLSKSKRSALQSDLQHKRELIKQLNQRLYELNQLDESTPEGSIDSDEEDEDQFPSYAPQVREEAGIEITGTGGNRNEALQQAARNLTSELRSRKGGSGRDTNTSAATGASLFPSKSNTTTGDPSLAKTESLLSHNRAEQEALTTSLLDMAKQLKQQSLQFGSALQADKGILNQAVESLDKSTTGMDAAGQRMGTLRRMTEGKGWWDRMKLYALIFGLWVIAFLIVFVGPKIRF</sequence>
<dbReference type="GO" id="GO:0005789">
    <property type="term" value="C:endoplasmic reticulum membrane"/>
    <property type="evidence" value="ECO:0007669"/>
    <property type="project" value="UniProtKB-SubCell"/>
</dbReference>
<evidence type="ECO:0000313" key="13">
    <source>
        <dbReference type="EMBL" id="KAF2269849.1"/>
    </source>
</evidence>
<evidence type="ECO:0000256" key="11">
    <source>
        <dbReference type="SAM" id="MobiDB-lite"/>
    </source>
</evidence>
<dbReference type="Proteomes" id="UP000800093">
    <property type="component" value="Unassembled WGS sequence"/>
</dbReference>
<evidence type="ECO:0000256" key="3">
    <source>
        <dbReference type="ARBA" id="ARBA00022448"/>
    </source>
</evidence>
<evidence type="ECO:0000256" key="5">
    <source>
        <dbReference type="ARBA" id="ARBA00022824"/>
    </source>
</evidence>
<dbReference type="GO" id="GO:0015031">
    <property type="term" value="P:protein transport"/>
    <property type="evidence" value="ECO:0007669"/>
    <property type="project" value="UniProtKB-KW"/>
</dbReference>
<keyword evidence="10" id="KW-0175">Coiled coil</keyword>
<dbReference type="OrthoDB" id="3231855at2759"/>
<evidence type="ECO:0000256" key="4">
    <source>
        <dbReference type="ARBA" id="ARBA00022692"/>
    </source>
</evidence>
<evidence type="ECO:0000256" key="1">
    <source>
        <dbReference type="ARBA" id="ARBA00004163"/>
    </source>
</evidence>
<protein>
    <recommendedName>
        <fullName evidence="15">Synaptobrevin</fullName>
    </recommendedName>
</protein>
<keyword evidence="8 12" id="KW-1133">Transmembrane helix</keyword>
<reference evidence="14" key="1">
    <citation type="journal article" date="2020" name="Stud. Mycol.">
        <title>101 Dothideomycetes genomes: A test case for predicting lifestyles and emergence of pathogens.</title>
        <authorList>
            <person name="Haridas S."/>
            <person name="Albert R."/>
            <person name="Binder M."/>
            <person name="Bloem J."/>
            <person name="LaButti K."/>
            <person name="Salamov A."/>
            <person name="Andreopoulos B."/>
            <person name="Baker S."/>
            <person name="Barry K."/>
            <person name="Bills G."/>
            <person name="Bluhm B."/>
            <person name="Cannon C."/>
            <person name="Castanera R."/>
            <person name="Culley D."/>
            <person name="Daum C."/>
            <person name="Ezra D."/>
            <person name="Gonzalez J."/>
            <person name="Henrissat B."/>
            <person name="Kuo A."/>
            <person name="Liang C."/>
            <person name="Lipzen A."/>
            <person name="Lutzoni F."/>
            <person name="Magnuson J."/>
            <person name="Mondo S."/>
            <person name="Nolan M."/>
            <person name="Ohm R."/>
            <person name="Pangilinan J."/>
            <person name="Park H.-J."/>
            <person name="Ramirez L."/>
            <person name="Alfaro M."/>
            <person name="Sun H."/>
            <person name="Tritt A."/>
            <person name="Yoshinaga Y."/>
            <person name="Zwiers L.-H."/>
            <person name="Turgeon B."/>
            <person name="Goodwin S."/>
            <person name="Spatafora J."/>
            <person name="Crous P."/>
            <person name="Grigoriev I."/>
        </authorList>
    </citation>
    <scope>NUCLEOTIDE SEQUENCE [LARGE SCALE GENOMIC DNA]</scope>
    <source>
        <strain evidence="14">CBS 304.66</strain>
    </source>
</reference>
<dbReference type="AlphaFoldDB" id="A0A9P4NAW5"/>
<dbReference type="EMBL" id="ML986581">
    <property type="protein sequence ID" value="KAF2269849.1"/>
    <property type="molecule type" value="Genomic_DNA"/>
</dbReference>
<evidence type="ECO:0000256" key="10">
    <source>
        <dbReference type="SAM" id="Coils"/>
    </source>
</evidence>
<accession>A0A9P4NAW5</accession>
<dbReference type="Pfam" id="PF09753">
    <property type="entry name" value="Use1"/>
    <property type="match status" value="1"/>
</dbReference>
<feature type="transmembrane region" description="Helical" evidence="12">
    <location>
        <begin position="279"/>
        <end position="297"/>
    </location>
</feature>
<feature type="compositionally biased region" description="Acidic residues" evidence="11">
    <location>
        <begin position="112"/>
        <end position="121"/>
    </location>
</feature>
<evidence type="ECO:0000256" key="2">
    <source>
        <dbReference type="ARBA" id="ARBA00007891"/>
    </source>
</evidence>
<feature type="region of interest" description="Disordered" evidence="11">
    <location>
        <begin position="104"/>
        <end position="128"/>
    </location>
</feature>
<name>A0A9P4NAW5_9PLEO</name>
<dbReference type="PANTHER" id="PTHR13050">
    <property type="entry name" value="USE1-LIKE PROTEIN"/>
    <property type="match status" value="1"/>
</dbReference>
<keyword evidence="5" id="KW-0256">Endoplasmic reticulum</keyword>
<keyword evidence="6" id="KW-0931">ER-Golgi transport</keyword>
<evidence type="ECO:0000256" key="7">
    <source>
        <dbReference type="ARBA" id="ARBA00022927"/>
    </source>
</evidence>
<gene>
    <name evidence="13" type="ORF">CC78DRAFT_529013</name>
</gene>
<feature type="region of interest" description="Disordered" evidence="11">
    <location>
        <begin position="158"/>
        <end position="195"/>
    </location>
</feature>
<keyword evidence="3" id="KW-0813">Transport</keyword>
<comment type="subcellular location">
    <subcellularLocation>
        <location evidence="1">Endoplasmic reticulum membrane</location>
        <topology evidence="1">Single-pass type IV membrane protein</topology>
    </subcellularLocation>
</comment>
<organism evidence="13 14">
    <name type="scientific">Lojkania enalia</name>
    <dbReference type="NCBI Taxonomy" id="147567"/>
    <lineage>
        <taxon>Eukaryota</taxon>
        <taxon>Fungi</taxon>
        <taxon>Dikarya</taxon>
        <taxon>Ascomycota</taxon>
        <taxon>Pezizomycotina</taxon>
        <taxon>Dothideomycetes</taxon>
        <taxon>Pleosporomycetidae</taxon>
        <taxon>Pleosporales</taxon>
        <taxon>Pleosporales incertae sedis</taxon>
        <taxon>Lojkania</taxon>
    </lineage>
</organism>
<proteinExistence type="inferred from homology"/>
<comment type="caution">
    <text evidence="13">The sequence shown here is derived from an EMBL/GenBank/DDBJ whole genome shotgun (WGS) entry which is preliminary data.</text>
</comment>
<evidence type="ECO:0000256" key="9">
    <source>
        <dbReference type="ARBA" id="ARBA00023136"/>
    </source>
</evidence>
<dbReference type="InterPro" id="IPR019150">
    <property type="entry name" value="Vesicle_transport_protein_Use1"/>
</dbReference>
<keyword evidence="7" id="KW-0653">Protein transport</keyword>
<dbReference type="GO" id="GO:0031201">
    <property type="term" value="C:SNARE complex"/>
    <property type="evidence" value="ECO:0007669"/>
    <property type="project" value="TreeGrafter"/>
</dbReference>
<dbReference type="GO" id="GO:0005484">
    <property type="term" value="F:SNAP receptor activity"/>
    <property type="evidence" value="ECO:0007669"/>
    <property type="project" value="TreeGrafter"/>
</dbReference>
<evidence type="ECO:0000256" key="12">
    <source>
        <dbReference type="SAM" id="Phobius"/>
    </source>
</evidence>
<evidence type="ECO:0000256" key="8">
    <source>
        <dbReference type="ARBA" id="ARBA00022989"/>
    </source>
</evidence>
<comment type="similarity">
    <text evidence="2">Belongs to the USE1 family.</text>
</comment>